<gene>
    <name evidence="2" type="ORF">UFOPK3522_00517</name>
</gene>
<accession>A0A6J5ZFJ7</accession>
<evidence type="ECO:0000256" key="1">
    <source>
        <dbReference type="SAM" id="Phobius"/>
    </source>
</evidence>
<protein>
    <submittedName>
        <fullName evidence="2">Unannotated protein</fullName>
    </submittedName>
</protein>
<organism evidence="2">
    <name type="scientific">freshwater metagenome</name>
    <dbReference type="NCBI Taxonomy" id="449393"/>
    <lineage>
        <taxon>unclassified sequences</taxon>
        <taxon>metagenomes</taxon>
        <taxon>ecological metagenomes</taxon>
    </lineage>
</organism>
<dbReference type="EMBL" id="CAESAO010000029">
    <property type="protein sequence ID" value="CAB4340166.1"/>
    <property type="molecule type" value="Genomic_DNA"/>
</dbReference>
<name>A0A6J5ZFJ7_9ZZZZ</name>
<dbReference type="PANTHER" id="PTHR34475:SF1">
    <property type="entry name" value="CYTOSKELETON PROTEIN RODZ"/>
    <property type="match status" value="1"/>
</dbReference>
<keyword evidence="1" id="KW-1133">Transmembrane helix</keyword>
<feature type="transmembrane region" description="Helical" evidence="1">
    <location>
        <begin position="101"/>
        <end position="120"/>
    </location>
</feature>
<dbReference type="Gene3D" id="1.10.260.40">
    <property type="entry name" value="lambda repressor-like DNA-binding domains"/>
    <property type="match status" value="1"/>
</dbReference>
<keyword evidence="1" id="KW-0812">Transmembrane</keyword>
<reference evidence="2" key="1">
    <citation type="submission" date="2020-05" db="EMBL/GenBank/DDBJ databases">
        <authorList>
            <person name="Chiriac C."/>
            <person name="Salcher M."/>
            <person name="Ghai R."/>
            <person name="Kavagutti S V."/>
        </authorList>
    </citation>
    <scope>NUCLEOTIDE SEQUENCE</scope>
</reference>
<dbReference type="AlphaFoldDB" id="A0A6J5ZFJ7"/>
<dbReference type="InterPro" id="IPR010982">
    <property type="entry name" value="Lambda_DNA-bd_dom_sf"/>
</dbReference>
<keyword evidence="1" id="KW-0472">Membrane</keyword>
<dbReference type="Pfam" id="PF13413">
    <property type="entry name" value="HTH_25"/>
    <property type="match status" value="1"/>
</dbReference>
<proteinExistence type="predicted"/>
<sequence>MPDIASQLRNARTEAGIDIATAEYATKIRSKYLRALESGDWAALPEETSAKSFLRTYGDYLGLDGRALVEVFKAGQVSVGDPGSYAPSAPYRDRSGTRRSWRTWLVVALVLILIVGLFLIGSNANAAQLSTLAWVPATGPLL</sequence>
<dbReference type="GO" id="GO:0003677">
    <property type="term" value="F:DNA binding"/>
    <property type="evidence" value="ECO:0007669"/>
    <property type="project" value="InterPro"/>
</dbReference>
<evidence type="ECO:0000313" key="2">
    <source>
        <dbReference type="EMBL" id="CAB4340166.1"/>
    </source>
</evidence>
<dbReference type="InterPro" id="IPR050400">
    <property type="entry name" value="Bact_Cytoskel_RodZ"/>
</dbReference>
<dbReference type="PANTHER" id="PTHR34475">
    <property type="match status" value="1"/>
</dbReference>